<accession>A0AAW0DZ48</accession>
<dbReference type="Pfam" id="PF00385">
    <property type="entry name" value="Chromo"/>
    <property type="match status" value="1"/>
</dbReference>
<feature type="compositionally biased region" description="Basic and acidic residues" evidence="1">
    <location>
        <begin position="222"/>
        <end position="237"/>
    </location>
</feature>
<feature type="domain" description="Chromo" evidence="2">
    <location>
        <begin position="16"/>
        <end position="81"/>
    </location>
</feature>
<reference evidence="3 4" key="1">
    <citation type="journal article" date="2024" name="J Genomics">
        <title>Draft genome sequencing and assembly of Favolaschia claudopus CIRM-BRFM 2984 isolated from oak limbs.</title>
        <authorList>
            <person name="Navarro D."/>
            <person name="Drula E."/>
            <person name="Chaduli D."/>
            <person name="Cazenave R."/>
            <person name="Ahrendt S."/>
            <person name="Wang J."/>
            <person name="Lipzen A."/>
            <person name="Daum C."/>
            <person name="Barry K."/>
            <person name="Grigoriev I.V."/>
            <person name="Favel A."/>
            <person name="Rosso M.N."/>
            <person name="Martin F."/>
        </authorList>
    </citation>
    <scope>NUCLEOTIDE SEQUENCE [LARGE SCALE GENOMIC DNA]</scope>
    <source>
        <strain evidence="3 4">CIRM-BRFM 2984</strain>
    </source>
</reference>
<name>A0AAW0DZ48_9AGAR</name>
<proteinExistence type="predicted"/>
<dbReference type="SUPFAM" id="SSF54160">
    <property type="entry name" value="Chromo domain-like"/>
    <property type="match status" value="1"/>
</dbReference>
<dbReference type="InterPro" id="IPR023780">
    <property type="entry name" value="Chromo_domain"/>
</dbReference>
<feature type="compositionally biased region" description="Low complexity" evidence="1">
    <location>
        <begin position="158"/>
        <end position="170"/>
    </location>
</feature>
<dbReference type="AlphaFoldDB" id="A0AAW0DZ48"/>
<feature type="compositionally biased region" description="Acidic residues" evidence="1">
    <location>
        <begin position="238"/>
        <end position="251"/>
    </location>
</feature>
<evidence type="ECO:0000313" key="3">
    <source>
        <dbReference type="EMBL" id="KAK7057553.1"/>
    </source>
</evidence>
<evidence type="ECO:0000259" key="2">
    <source>
        <dbReference type="PROSITE" id="PS50013"/>
    </source>
</evidence>
<keyword evidence="4" id="KW-1185">Reference proteome</keyword>
<organism evidence="3 4">
    <name type="scientific">Favolaschia claudopus</name>
    <dbReference type="NCBI Taxonomy" id="2862362"/>
    <lineage>
        <taxon>Eukaryota</taxon>
        <taxon>Fungi</taxon>
        <taxon>Dikarya</taxon>
        <taxon>Basidiomycota</taxon>
        <taxon>Agaricomycotina</taxon>
        <taxon>Agaricomycetes</taxon>
        <taxon>Agaricomycetidae</taxon>
        <taxon>Agaricales</taxon>
        <taxon>Marasmiineae</taxon>
        <taxon>Mycenaceae</taxon>
        <taxon>Favolaschia</taxon>
    </lineage>
</organism>
<dbReference type="InterPro" id="IPR000953">
    <property type="entry name" value="Chromo/chromo_shadow_dom"/>
</dbReference>
<gene>
    <name evidence="3" type="ORF">R3P38DRAFT_3252650</name>
</gene>
<comment type="caution">
    <text evidence="3">The sequence shown here is derived from an EMBL/GenBank/DDBJ whole genome shotgun (WGS) entry which is preliminary data.</text>
</comment>
<protein>
    <recommendedName>
        <fullName evidence="2">Chromo domain-containing protein</fullName>
    </recommendedName>
</protein>
<dbReference type="Proteomes" id="UP001362999">
    <property type="component" value="Unassembled WGS sequence"/>
</dbReference>
<dbReference type="Gene3D" id="2.40.50.40">
    <property type="match status" value="1"/>
</dbReference>
<sequence length="258" mass="29352">MPKRTRDPEDTQQPLYEVEYIIAAQRTDEPFLEGYDNKNSEYYGSGWVYHVKWKDYPDTNWAWQPSENLKKCQFLIREFWEDVGLNALRTQCPELEFPASDEFLTRHQGFTSSPSKKARRKSSSPQKTSPVKREASPRKRPSLRIQTKPVASTSRIESPTTASPTPSSPTDAMRTPATPISPPLTPELEVESIPNFSPDDKPLPRLRRNKSNDIMCSYASSEDGRSDKQSHDDREPSDSGDEDSQLDDELEQLVAGSL</sequence>
<dbReference type="GO" id="GO:0006338">
    <property type="term" value="P:chromatin remodeling"/>
    <property type="evidence" value="ECO:0007669"/>
    <property type="project" value="UniProtKB-ARBA"/>
</dbReference>
<dbReference type="PROSITE" id="PS50013">
    <property type="entry name" value="CHROMO_2"/>
    <property type="match status" value="1"/>
</dbReference>
<dbReference type="SMART" id="SM00298">
    <property type="entry name" value="CHROMO"/>
    <property type="match status" value="1"/>
</dbReference>
<evidence type="ECO:0000256" key="1">
    <source>
        <dbReference type="SAM" id="MobiDB-lite"/>
    </source>
</evidence>
<evidence type="ECO:0000313" key="4">
    <source>
        <dbReference type="Proteomes" id="UP001362999"/>
    </source>
</evidence>
<dbReference type="InterPro" id="IPR016197">
    <property type="entry name" value="Chromo-like_dom_sf"/>
</dbReference>
<feature type="region of interest" description="Disordered" evidence="1">
    <location>
        <begin position="106"/>
        <end position="258"/>
    </location>
</feature>
<dbReference type="EMBL" id="JAWWNJ010000004">
    <property type="protein sequence ID" value="KAK7057553.1"/>
    <property type="molecule type" value="Genomic_DNA"/>
</dbReference>